<name>A0ABM6JPD0_9GAMM</name>
<dbReference type="Proteomes" id="UP000191820">
    <property type="component" value="Chromosome"/>
</dbReference>
<sequence>MHTHQALQNAINVSVYEAGGKVEKFQPYLFIPMRYFCGANNNQTGKARRELTIKIVARFGMTSPTIIAWLYGISKRQALEHLNKLVKEKLLNVVITHRSLDNRVYVLGYTGAKYAEELLSVAVYFRSGDNPSLRVNLNTVMHDLMMQYIQLRGVHNKSKDGEDNVFWHSVVTESEFKRLFNSHDVRNVDGIVLEVSGSITAIEMEHSFKTKAARQTILLKWLYGLNHGYYDKVMLFSQSQQIFSDIKRLHGQLFEELSTRIDKKTRQPLLTESNVELLQSRMIYRTVFCSELDKIFYQ</sequence>
<evidence type="ECO:0000313" key="1">
    <source>
        <dbReference type="EMBL" id="ARD23597.1"/>
    </source>
</evidence>
<accession>A0ABM6JPD0</accession>
<keyword evidence="2" id="KW-1185">Reference proteome</keyword>
<protein>
    <submittedName>
        <fullName evidence="1">Uncharacterized protein</fullName>
    </submittedName>
</protein>
<proteinExistence type="predicted"/>
<reference evidence="1 2" key="1">
    <citation type="submission" date="2017-03" db="EMBL/GenBank/DDBJ databases">
        <title>Genome sequencing of Shewanella japonica KCTC 22435.</title>
        <authorList>
            <person name="Kim K.M."/>
        </authorList>
    </citation>
    <scope>NUCLEOTIDE SEQUENCE [LARGE SCALE GENOMIC DNA]</scope>
    <source>
        <strain evidence="1 2">KCTC 22435</strain>
    </source>
</reference>
<organism evidence="1 2">
    <name type="scientific">Shewanella japonica</name>
    <dbReference type="NCBI Taxonomy" id="93973"/>
    <lineage>
        <taxon>Bacteria</taxon>
        <taxon>Pseudomonadati</taxon>
        <taxon>Pseudomonadota</taxon>
        <taxon>Gammaproteobacteria</taxon>
        <taxon>Alteromonadales</taxon>
        <taxon>Shewanellaceae</taxon>
        <taxon>Shewanella</taxon>
    </lineage>
</organism>
<gene>
    <name evidence="1" type="ORF">SJ2017_3340</name>
</gene>
<dbReference type="EMBL" id="CP020472">
    <property type="protein sequence ID" value="ARD23597.1"/>
    <property type="molecule type" value="Genomic_DNA"/>
</dbReference>
<evidence type="ECO:0000313" key="2">
    <source>
        <dbReference type="Proteomes" id="UP000191820"/>
    </source>
</evidence>